<evidence type="ECO:0000256" key="3">
    <source>
        <dbReference type="ARBA" id="ARBA00022989"/>
    </source>
</evidence>
<comment type="subcellular location">
    <subcellularLocation>
        <location evidence="1">Membrane</location>
        <topology evidence="1">Multi-pass membrane protein</topology>
    </subcellularLocation>
</comment>
<evidence type="ECO:0000313" key="8">
    <source>
        <dbReference type="Proteomes" id="UP001359308"/>
    </source>
</evidence>
<dbReference type="GO" id="GO:0016874">
    <property type="term" value="F:ligase activity"/>
    <property type="evidence" value="ECO:0007669"/>
    <property type="project" value="UniProtKB-KW"/>
</dbReference>
<feature type="transmembrane region" description="Helical" evidence="5">
    <location>
        <begin position="310"/>
        <end position="327"/>
    </location>
</feature>
<evidence type="ECO:0000256" key="5">
    <source>
        <dbReference type="SAM" id="Phobius"/>
    </source>
</evidence>
<evidence type="ECO:0000256" key="4">
    <source>
        <dbReference type="ARBA" id="ARBA00023136"/>
    </source>
</evidence>
<dbReference type="Pfam" id="PF04932">
    <property type="entry name" value="Wzy_C"/>
    <property type="match status" value="1"/>
</dbReference>
<protein>
    <submittedName>
        <fullName evidence="7">O-antigen ligase family protein</fullName>
    </submittedName>
</protein>
<keyword evidence="8" id="KW-1185">Reference proteome</keyword>
<feature type="transmembrane region" description="Helical" evidence="5">
    <location>
        <begin position="357"/>
        <end position="373"/>
    </location>
</feature>
<feature type="domain" description="O-antigen ligase-related" evidence="6">
    <location>
        <begin position="184"/>
        <end position="318"/>
    </location>
</feature>
<accession>A0ABZ2F1K5</accession>
<feature type="transmembrane region" description="Helical" evidence="5">
    <location>
        <begin position="32"/>
        <end position="50"/>
    </location>
</feature>
<feature type="transmembrane region" description="Helical" evidence="5">
    <location>
        <begin position="7"/>
        <end position="26"/>
    </location>
</feature>
<feature type="transmembrane region" description="Helical" evidence="5">
    <location>
        <begin position="223"/>
        <end position="240"/>
    </location>
</feature>
<evidence type="ECO:0000313" key="7">
    <source>
        <dbReference type="EMBL" id="WWF01027.1"/>
    </source>
</evidence>
<dbReference type="InterPro" id="IPR007016">
    <property type="entry name" value="O-antigen_ligase-rel_domated"/>
</dbReference>
<gene>
    <name evidence="7" type="ORF">N4J17_11155</name>
</gene>
<feature type="transmembrane region" description="Helical" evidence="5">
    <location>
        <begin position="119"/>
        <end position="139"/>
    </location>
</feature>
<proteinExistence type="predicted"/>
<feature type="transmembrane region" description="Helical" evidence="5">
    <location>
        <begin position="92"/>
        <end position="112"/>
    </location>
</feature>
<evidence type="ECO:0000256" key="1">
    <source>
        <dbReference type="ARBA" id="ARBA00004141"/>
    </source>
</evidence>
<keyword evidence="3 5" id="KW-1133">Transmembrane helix</keyword>
<organism evidence="7 8">
    <name type="scientific">Methylococcus capsulatus</name>
    <dbReference type="NCBI Taxonomy" id="414"/>
    <lineage>
        <taxon>Bacteria</taxon>
        <taxon>Pseudomonadati</taxon>
        <taxon>Pseudomonadota</taxon>
        <taxon>Gammaproteobacteria</taxon>
        <taxon>Methylococcales</taxon>
        <taxon>Methylococcaceae</taxon>
        <taxon>Methylococcus</taxon>
    </lineage>
</organism>
<sequence>MKLFPLYNIAFSAGLASTAYVFAIMGGGDNPIALLVVQAIVLLLPGLSLFTKGYKRVDRRNITFLVVLSIGLLLSLIVNIDNYAGGSIGLDFVLAHIVGIVGMLFAIQWAVTNLSPETLMRYLAIFLVPLIVLAIGVALQEGGWTSRAAPFDIHPNWWGELGFAFTACTLALHSNKAKVLLIGVAMVLFFLVQSRGALLATCVCIGVYIFFSIKHMIMKKTTLLRIIAAIIGTGAALATQQDAVLQAWAFIKGNVLLLDNSYRGVESGLSGRVDGWSRALSIFAENPIFGQGIDTLNEVHNGFLRLAGEGGMLLLLVILFMIGITFYQSLKKRNYMVASIILGYIVYVMTYPRMLNMNLASAIFYLCLFYWPNNHNKIEQRIHKHPEKAVYWQAINSVH</sequence>
<dbReference type="Proteomes" id="UP001359308">
    <property type="component" value="Chromosome"/>
</dbReference>
<feature type="transmembrane region" description="Helical" evidence="5">
    <location>
        <begin position="334"/>
        <end position="351"/>
    </location>
</feature>
<keyword evidence="4 5" id="KW-0472">Membrane</keyword>
<feature type="transmembrane region" description="Helical" evidence="5">
    <location>
        <begin position="62"/>
        <end position="80"/>
    </location>
</feature>
<dbReference type="EMBL" id="CP104311">
    <property type="protein sequence ID" value="WWF01027.1"/>
    <property type="molecule type" value="Genomic_DNA"/>
</dbReference>
<keyword evidence="7" id="KW-0436">Ligase</keyword>
<name>A0ABZ2F1K5_METCP</name>
<evidence type="ECO:0000256" key="2">
    <source>
        <dbReference type="ARBA" id="ARBA00022692"/>
    </source>
</evidence>
<reference evidence="7 8" key="1">
    <citation type="submission" date="2022-09" db="EMBL/GenBank/DDBJ databases">
        <authorList>
            <person name="Giprobiosintez L."/>
        </authorList>
    </citation>
    <scope>NUCLEOTIDE SEQUENCE [LARGE SCALE GENOMIC DNA]</scope>
    <source>
        <strain evidence="8">VKPM-B-12549 (GBS-15)</strain>
    </source>
</reference>
<dbReference type="RefSeq" id="WP_198323587.1">
    <property type="nucleotide sequence ID" value="NZ_CP104311.1"/>
</dbReference>
<evidence type="ECO:0000259" key="6">
    <source>
        <dbReference type="Pfam" id="PF04932"/>
    </source>
</evidence>
<keyword evidence="2 5" id="KW-0812">Transmembrane</keyword>
<feature type="transmembrane region" description="Helical" evidence="5">
    <location>
        <begin position="179"/>
        <end position="211"/>
    </location>
</feature>